<evidence type="ECO:0000256" key="5">
    <source>
        <dbReference type="SAM" id="MobiDB-lite"/>
    </source>
</evidence>
<evidence type="ECO:0000256" key="2">
    <source>
        <dbReference type="ARBA" id="ARBA00023125"/>
    </source>
</evidence>
<dbReference type="InterPro" id="IPR001647">
    <property type="entry name" value="HTH_TetR"/>
</dbReference>
<dbReference type="GO" id="GO:0000976">
    <property type="term" value="F:transcription cis-regulatory region binding"/>
    <property type="evidence" value="ECO:0007669"/>
    <property type="project" value="TreeGrafter"/>
</dbReference>
<reference evidence="7 10" key="2">
    <citation type="submission" date="2020-07" db="EMBL/GenBank/DDBJ databases">
        <authorList>
            <person name="Teixeira M."/>
        </authorList>
    </citation>
    <scope>NUCLEOTIDE SEQUENCE [LARGE SCALE GENOMIC DNA]</scope>
    <source>
        <strain evidence="7">1</strain>
    </source>
</reference>
<dbReference type="RefSeq" id="WP_180708011.1">
    <property type="nucleotide sequence ID" value="NZ_JACHOI010000001.1"/>
</dbReference>
<evidence type="ECO:0000313" key="10">
    <source>
        <dbReference type="Proteomes" id="UP000515493"/>
    </source>
</evidence>
<dbReference type="Gene3D" id="1.10.357.10">
    <property type="entry name" value="Tetracycline Repressor, domain 2"/>
    <property type="match status" value="1"/>
</dbReference>
<feature type="DNA-binding region" description="H-T-H motif" evidence="4">
    <location>
        <begin position="51"/>
        <end position="70"/>
    </location>
</feature>
<sequence>MSNSHLRPDKLIPPRASQGGRPTRDVAAKMNGHILEVALAQLVEHGEEHVTMDGIALAAQASKRTLYARFGSRDALVVAAIEHGAARLLQPIALSVPDGLLKDRLLYVAQRMLDASLSAEVVAMEALVARISERRPGLHSQLAAWLHRTPALLIQSLLEQAASKGQPITPLAAEMAPFIYDALVAHPRRLVLIGTLPSARPAAIRKYLGKVLDIILHGVLERPSQPDTRAVRASDA</sequence>
<accession>A0A381LN57</accession>
<dbReference type="EMBL" id="UIHB01000001">
    <property type="protein sequence ID" value="SUZ26747.1"/>
    <property type="molecule type" value="Genomic_DNA"/>
</dbReference>
<dbReference type="SUPFAM" id="SSF46689">
    <property type="entry name" value="Homeodomain-like"/>
    <property type="match status" value="1"/>
</dbReference>
<dbReference type="PANTHER" id="PTHR30055:SF234">
    <property type="entry name" value="HTH-TYPE TRANSCRIPTIONAL REGULATOR BETI"/>
    <property type="match status" value="1"/>
</dbReference>
<dbReference type="KEGG" id="xeu:XSP_000480"/>
<dbReference type="PANTHER" id="PTHR30055">
    <property type="entry name" value="HTH-TYPE TRANSCRIPTIONAL REGULATOR RUTR"/>
    <property type="match status" value="1"/>
</dbReference>
<evidence type="ECO:0000256" key="4">
    <source>
        <dbReference type="PROSITE-ProRule" id="PRU00335"/>
    </source>
</evidence>
<protein>
    <submittedName>
        <fullName evidence="7">TetR/AcrR family transcriptional regulator</fullName>
    </submittedName>
</protein>
<dbReference type="InterPro" id="IPR050109">
    <property type="entry name" value="HTH-type_TetR-like_transc_reg"/>
</dbReference>
<evidence type="ECO:0000259" key="6">
    <source>
        <dbReference type="PROSITE" id="PS50977"/>
    </source>
</evidence>
<dbReference type="Proteomes" id="UP000254168">
    <property type="component" value="Unassembled WGS sequence"/>
</dbReference>
<evidence type="ECO:0000313" key="8">
    <source>
        <dbReference type="EMBL" id="SUZ26747.1"/>
    </source>
</evidence>
<organism evidence="7 10">
    <name type="scientific">Xanthomonas euroxanthea</name>
    <dbReference type="NCBI Taxonomy" id="2259622"/>
    <lineage>
        <taxon>Bacteria</taxon>
        <taxon>Pseudomonadati</taxon>
        <taxon>Pseudomonadota</taxon>
        <taxon>Gammaproteobacteria</taxon>
        <taxon>Lysobacterales</taxon>
        <taxon>Lysobacteraceae</taxon>
        <taxon>Xanthomonas</taxon>
    </lineage>
</organism>
<gene>
    <name evidence="8" type="ORF">CPBF424_05060</name>
    <name evidence="7" type="ORF">XSP_000480</name>
</gene>
<dbReference type="Proteomes" id="UP000515493">
    <property type="component" value="Chromosome"/>
</dbReference>
<keyword evidence="3" id="KW-0804">Transcription</keyword>
<keyword evidence="9" id="KW-1185">Reference proteome</keyword>
<proteinExistence type="predicted"/>
<evidence type="ECO:0000256" key="3">
    <source>
        <dbReference type="ARBA" id="ARBA00023163"/>
    </source>
</evidence>
<dbReference type="GO" id="GO:0003700">
    <property type="term" value="F:DNA-binding transcription factor activity"/>
    <property type="evidence" value="ECO:0007669"/>
    <property type="project" value="TreeGrafter"/>
</dbReference>
<feature type="compositionally biased region" description="Basic and acidic residues" evidence="5">
    <location>
        <begin position="1"/>
        <end position="12"/>
    </location>
</feature>
<reference evidence="8 9" key="1">
    <citation type="submission" date="2018-06" db="EMBL/GenBank/DDBJ databases">
        <authorList>
            <person name="Pothier F. J."/>
        </authorList>
    </citation>
    <scope>NUCLEOTIDE SEQUENCE [LARGE SCALE GENOMIC DNA]</scope>
    <source>
        <strain evidence="8 9">CPBF 424</strain>
    </source>
</reference>
<accession>A0A6V7MGX2</accession>
<feature type="domain" description="HTH tetR-type" evidence="6">
    <location>
        <begin position="28"/>
        <end position="88"/>
    </location>
</feature>
<dbReference type="EMBL" id="LR861803">
    <property type="protein sequence ID" value="CAD1787082.1"/>
    <property type="molecule type" value="Genomic_DNA"/>
</dbReference>
<name>A0A381LN57_9XANT</name>
<dbReference type="AlphaFoldDB" id="A0A381LN57"/>
<evidence type="ECO:0000256" key="1">
    <source>
        <dbReference type="ARBA" id="ARBA00023015"/>
    </source>
</evidence>
<evidence type="ECO:0000313" key="7">
    <source>
        <dbReference type="EMBL" id="CAD1787082.1"/>
    </source>
</evidence>
<dbReference type="Pfam" id="PF00440">
    <property type="entry name" value="TetR_N"/>
    <property type="match status" value="1"/>
</dbReference>
<keyword evidence="2 4" id="KW-0238">DNA-binding</keyword>
<evidence type="ECO:0000313" key="9">
    <source>
        <dbReference type="Proteomes" id="UP000254168"/>
    </source>
</evidence>
<dbReference type="GeneID" id="79387829"/>
<feature type="region of interest" description="Disordered" evidence="5">
    <location>
        <begin position="1"/>
        <end position="24"/>
    </location>
</feature>
<dbReference type="InterPro" id="IPR009057">
    <property type="entry name" value="Homeodomain-like_sf"/>
</dbReference>
<keyword evidence="1" id="KW-0805">Transcription regulation</keyword>
<dbReference type="PROSITE" id="PS50977">
    <property type="entry name" value="HTH_TETR_2"/>
    <property type="match status" value="1"/>
</dbReference>